<dbReference type="AlphaFoldDB" id="A0A7G7MM48"/>
<keyword evidence="2" id="KW-1185">Reference proteome</keyword>
<proteinExistence type="predicted"/>
<gene>
    <name evidence="1" type="ORF">H6H00_08040</name>
</gene>
<evidence type="ECO:0000313" key="2">
    <source>
        <dbReference type="Proteomes" id="UP000515728"/>
    </source>
</evidence>
<organism evidence="1 2">
    <name type="scientific">Pseudonocardia petroleophila</name>
    <dbReference type="NCBI Taxonomy" id="37331"/>
    <lineage>
        <taxon>Bacteria</taxon>
        <taxon>Bacillati</taxon>
        <taxon>Actinomycetota</taxon>
        <taxon>Actinomycetes</taxon>
        <taxon>Pseudonocardiales</taxon>
        <taxon>Pseudonocardiaceae</taxon>
        <taxon>Pseudonocardia</taxon>
    </lineage>
</organism>
<name>A0A7G7MM48_9PSEU</name>
<reference evidence="1 2" key="1">
    <citation type="submission" date="2020-08" db="EMBL/GenBank/DDBJ databases">
        <authorList>
            <person name="Mo P."/>
        </authorList>
    </citation>
    <scope>NUCLEOTIDE SEQUENCE [LARGE SCALE GENOMIC DNA]</scope>
    <source>
        <strain evidence="1 2">CGMCC 4.1532</strain>
    </source>
</reference>
<protein>
    <recommendedName>
        <fullName evidence="3">Antibiotic biosynthesis monooxygenase</fullName>
    </recommendedName>
</protein>
<dbReference type="Proteomes" id="UP000515728">
    <property type="component" value="Chromosome"/>
</dbReference>
<dbReference type="RefSeq" id="WP_185720684.1">
    <property type="nucleotide sequence ID" value="NZ_BAAAWI010000001.1"/>
</dbReference>
<sequence length="100" mass="11089">MVYAFTQDVPIDADLYRRITDELGPEPLDGQLLHLCVRRPDGGLRYIDVWESREHCARAFDERIHPAVDRALGGARPSQEPVVTHLEVLDASGALLAAQG</sequence>
<dbReference type="KEGG" id="ppel:H6H00_08040"/>
<evidence type="ECO:0000313" key="1">
    <source>
        <dbReference type="EMBL" id="QNG53859.1"/>
    </source>
</evidence>
<accession>A0A7G7MM48</accession>
<evidence type="ECO:0008006" key="3">
    <source>
        <dbReference type="Google" id="ProtNLM"/>
    </source>
</evidence>
<dbReference type="EMBL" id="CP060131">
    <property type="protein sequence ID" value="QNG53859.1"/>
    <property type="molecule type" value="Genomic_DNA"/>
</dbReference>